<protein>
    <recommendedName>
        <fullName evidence="4">O-antigen ligase-like membrane protein</fullName>
    </recommendedName>
</protein>
<keyword evidence="1" id="KW-0472">Membrane</keyword>
<evidence type="ECO:0000313" key="3">
    <source>
        <dbReference type="Proteomes" id="UP000247811"/>
    </source>
</evidence>
<feature type="transmembrane region" description="Helical" evidence="1">
    <location>
        <begin position="375"/>
        <end position="398"/>
    </location>
</feature>
<evidence type="ECO:0000313" key="2">
    <source>
        <dbReference type="EMBL" id="PXW97146.1"/>
    </source>
</evidence>
<reference evidence="2 3" key="1">
    <citation type="submission" date="2018-05" db="EMBL/GenBank/DDBJ databases">
        <title>Genomic Encyclopedia of Type Strains, Phase IV (KMG-IV): sequencing the most valuable type-strain genomes for metagenomic binning, comparative biology and taxonomic classification.</title>
        <authorList>
            <person name="Goeker M."/>
        </authorList>
    </citation>
    <scope>NUCLEOTIDE SEQUENCE [LARGE SCALE GENOMIC DNA]</scope>
    <source>
        <strain evidence="2 3">DSM 566</strain>
    </source>
</reference>
<keyword evidence="3" id="KW-1185">Reference proteome</keyword>
<sequence length="463" mass="49823">MIPTYFAALVLLSAWWARGTRQLSMLLFWTLFGGSAAFILPVLGGASLSPAVSFLPLLLLTALRKGGTSRLTREMSDGQPGFWLLMLILWGVVGAIFIPRMLAGDIDVLTIDRLTSSADDLLLPTPLRPVSSNISQAAYALGSLLTFACVRSLLQEKDGYEQFGAGIMLTAWANVVAGLINMVELYGGLPSMLEYVRNGSYAMLNSDPMGGLQRLYGTFPESSAFAGFCLGIFAATLTLWRHGWHARQTGWLALITLLLLLLSTSTTGYVGLMGYLCVVLMLDGMTMLSGRSPSRWGTMSAVAAMIIMVISLLMLVSPAVFEPVISFFNLTLFDKMESQSGVERGSWNQQAWSNFLESYGLGVGLGSTRASSYPLVLLSNLGVIGTLLFVIFTLSFLGRSRPKDRSDSEIWPIAVASRHAAASILIGSAIAGTVFDLGIGFYAFAAAACGMSVQHHKKARLTS</sequence>
<keyword evidence="1" id="KW-0812">Transmembrane</keyword>
<accession>A0A318H519</accession>
<feature type="transmembrane region" description="Helical" evidence="1">
    <location>
        <begin position="222"/>
        <end position="240"/>
    </location>
</feature>
<dbReference type="OrthoDB" id="8835992at2"/>
<feature type="transmembrane region" description="Helical" evidence="1">
    <location>
        <begin position="81"/>
        <end position="102"/>
    </location>
</feature>
<name>A0A318H519_9BURK</name>
<gene>
    <name evidence="2" type="ORF">C7444_105246</name>
</gene>
<feature type="transmembrane region" description="Helical" evidence="1">
    <location>
        <begin position="137"/>
        <end position="154"/>
    </location>
</feature>
<evidence type="ECO:0008006" key="4">
    <source>
        <dbReference type="Google" id="ProtNLM"/>
    </source>
</evidence>
<dbReference type="RefSeq" id="WP_110400284.1">
    <property type="nucleotide sequence ID" value="NZ_QJJS01000005.1"/>
</dbReference>
<comment type="caution">
    <text evidence="2">The sequence shown here is derived from an EMBL/GenBank/DDBJ whole genome shotgun (WGS) entry which is preliminary data.</text>
</comment>
<dbReference type="Proteomes" id="UP000247811">
    <property type="component" value="Unassembled WGS sequence"/>
</dbReference>
<organism evidence="2 3">
    <name type="scientific">Sphaerotilus hippei</name>
    <dbReference type="NCBI Taxonomy" id="744406"/>
    <lineage>
        <taxon>Bacteria</taxon>
        <taxon>Pseudomonadati</taxon>
        <taxon>Pseudomonadota</taxon>
        <taxon>Betaproteobacteria</taxon>
        <taxon>Burkholderiales</taxon>
        <taxon>Sphaerotilaceae</taxon>
        <taxon>Sphaerotilus</taxon>
    </lineage>
</organism>
<keyword evidence="1" id="KW-1133">Transmembrane helix</keyword>
<feature type="transmembrane region" description="Helical" evidence="1">
    <location>
        <begin position="35"/>
        <end position="60"/>
    </location>
</feature>
<feature type="transmembrane region" description="Helical" evidence="1">
    <location>
        <begin position="302"/>
        <end position="321"/>
    </location>
</feature>
<proteinExistence type="predicted"/>
<evidence type="ECO:0000256" key="1">
    <source>
        <dbReference type="SAM" id="Phobius"/>
    </source>
</evidence>
<dbReference type="AlphaFoldDB" id="A0A318H519"/>
<feature type="transmembrane region" description="Helical" evidence="1">
    <location>
        <begin position="163"/>
        <end position="183"/>
    </location>
</feature>
<dbReference type="EMBL" id="QJJS01000005">
    <property type="protein sequence ID" value="PXW97146.1"/>
    <property type="molecule type" value="Genomic_DNA"/>
</dbReference>